<keyword evidence="5" id="KW-1185">Reference proteome</keyword>
<evidence type="ECO:0000256" key="1">
    <source>
        <dbReference type="ARBA" id="ARBA00009986"/>
    </source>
</evidence>
<keyword evidence="2 4" id="KW-0560">Oxidoreductase</keyword>
<organism evidence="4 5">
    <name type="scientific">Phenylobacterium koreense</name>
    <dbReference type="NCBI Taxonomy" id="266125"/>
    <lineage>
        <taxon>Bacteria</taxon>
        <taxon>Pseudomonadati</taxon>
        <taxon>Pseudomonadota</taxon>
        <taxon>Alphaproteobacteria</taxon>
        <taxon>Caulobacterales</taxon>
        <taxon>Caulobacteraceae</taxon>
        <taxon>Phenylobacterium</taxon>
    </lineage>
</organism>
<dbReference type="GO" id="GO:0102810">
    <property type="term" value="F:glutarate-semialdehyde dehydrogenase (NADP+) activity"/>
    <property type="evidence" value="ECO:0007669"/>
    <property type="project" value="UniProtKB-EC"/>
</dbReference>
<evidence type="ECO:0000259" key="3">
    <source>
        <dbReference type="Pfam" id="PF00171"/>
    </source>
</evidence>
<dbReference type="InterPro" id="IPR050740">
    <property type="entry name" value="Aldehyde_DH_Superfamily"/>
</dbReference>
<evidence type="ECO:0000313" key="4">
    <source>
        <dbReference type="EMBL" id="MET3526934.1"/>
    </source>
</evidence>
<protein>
    <submittedName>
        <fullName evidence="4">Succinate-semialdehyde dehydrogenase/glutarate-semialdehyde dehydrogenase</fullName>
        <ecNumber evidence="4">1.2.1.16</ecNumber>
        <ecNumber evidence="4">1.2.1.20</ecNumber>
        <ecNumber evidence="4">1.2.1.79</ecNumber>
    </submittedName>
</protein>
<dbReference type="Gene3D" id="3.40.309.10">
    <property type="entry name" value="Aldehyde Dehydrogenase, Chain A, domain 2"/>
    <property type="match status" value="1"/>
</dbReference>
<dbReference type="EC" id="1.2.1.79" evidence="4"/>
<sequence length="489" mass="51059">MTDQPTADHLKAKAKSLIREAALVAGDWIAASAPNVIEVKNPADATIVGSVPKLDSESVDRAIAAAAEAFPAWAGLKGRARGAILAKWAQLVSANEEGLAAVISLENGKPWKEALGEIRYANSFIEWFAGMAERLDGKVIESPNGQDLILAFHEPVGPVAAITPWNFPAAMITRKVAAAFCAGCPVVLKPASATPFTALALAALALEAGAPAGCFSVVTGEQDVVGGRLTGSKLIRKLSFTGSTQVGRLLAAQCAPSLKRLSMELGGAAPLLVFDDADLETAVEGTVAGKFRAGGQTCVCPNRIYVQSGIKDAYLEALTAKVAALKVGDPFDPSVVIGPLINQKGVEKVEDHIARTVAAGGEVLTGGKRMEGNFFQPTVTFGGDDELFCHEETFGPLTPVFSFETEEEAIARANASEFGLASFLFTDDLNRAMRVGRAIEAGIVGINAGLVSNAANPFGGVKQSGYGREGSVYGIEDYMQVKALTLALR</sequence>
<accession>A0ABV2EIR3</accession>
<dbReference type="InterPro" id="IPR015590">
    <property type="entry name" value="Aldehyde_DH_dom"/>
</dbReference>
<gene>
    <name evidence="4" type="ORF">ABID41_002029</name>
</gene>
<dbReference type="PROSITE" id="PS00070">
    <property type="entry name" value="ALDEHYDE_DEHYDR_CYS"/>
    <property type="match status" value="1"/>
</dbReference>
<dbReference type="InterPro" id="IPR016163">
    <property type="entry name" value="Ald_DH_C"/>
</dbReference>
<dbReference type="CDD" id="cd07103">
    <property type="entry name" value="ALDH_F5_SSADH_GabD"/>
    <property type="match status" value="1"/>
</dbReference>
<dbReference type="InterPro" id="IPR016162">
    <property type="entry name" value="Ald_DH_N"/>
</dbReference>
<dbReference type="GO" id="GO:0036243">
    <property type="term" value="F:succinate-semialdehyde dehydrogenase (NADP+) activity"/>
    <property type="evidence" value="ECO:0007669"/>
    <property type="project" value="UniProtKB-EC"/>
</dbReference>
<dbReference type="InterPro" id="IPR016161">
    <property type="entry name" value="Ald_DH/histidinol_DH"/>
</dbReference>
<reference evidence="4 5" key="1">
    <citation type="submission" date="2024-06" db="EMBL/GenBank/DDBJ databases">
        <title>Genomic Encyclopedia of Type Strains, Phase IV (KMG-IV): sequencing the most valuable type-strain genomes for metagenomic binning, comparative biology and taxonomic classification.</title>
        <authorList>
            <person name="Goeker M."/>
        </authorList>
    </citation>
    <scope>NUCLEOTIDE SEQUENCE [LARGE SCALE GENOMIC DNA]</scope>
    <source>
        <strain evidence="4 5">DSM 17809</strain>
    </source>
</reference>
<dbReference type="EMBL" id="JBEPLU010000001">
    <property type="protein sequence ID" value="MET3526934.1"/>
    <property type="molecule type" value="Genomic_DNA"/>
</dbReference>
<proteinExistence type="inferred from homology"/>
<dbReference type="PANTHER" id="PTHR43353:SF5">
    <property type="entry name" value="SUCCINATE-SEMIALDEHYDE DEHYDROGENASE, MITOCHONDRIAL"/>
    <property type="match status" value="1"/>
</dbReference>
<dbReference type="RefSeq" id="WP_354297521.1">
    <property type="nucleotide sequence ID" value="NZ_JBEPLU010000001.1"/>
</dbReference>
<feature type="domain" description="Aldehyde dehydrogenase" evidence="3">
    <location>
        <begin position="28"/>
        <end position="483"/>
    </location>
</feature>
<dbReference type="EC" id="1.2.1.16" evidence="4"/>
<evidence type="ECO:0000313" key="5">
    <source>
        <dbReference type="Proteomes" id="UP001549110"/>
    </source>
</evidence>
<dbReference type="Pfam" id="PF00171">
    <property type="entry name" value="Aldedh"/>
    <property type="match status" value="1"/>
</dbReference>
<dbReference type="Proteomes" id="UP001549110">
    <property type="component" value="Unassembled WGS sequence"/>
</dbReference>
<dbReference type="EC" id="1.2.1.20" evidence="4"/>
<dbReference type="InterPro" id="IPR016160">
    <property type="entry name" value="Ald_DH_CS_CYS"/>
</dbReference>
<dbReference type="SUPFAM" id="SSF53720">
    <property type="entry name" value="ALDH-like"/>
    <property type="match status" value="1"/>
</dbReference>
<evidence type="ECO:0000256" key="2">
    <source>
        <dbReference type="ARBA" id="ARBA00023002"/>
    </source>
</evidence>
<name>A0ABV2EIR3_9CAUL</name>
<dbReference type="PANTHER" id="PTHR43353">
    <property type="entry name" value="SUCCINATE-SEMIALDEHYDE DEHYDROGENASE, MITOCHONDRIAL"/>
    <property type="match status" value="1"/>
</dbReference>
<comment type="caution">
    <text evidence="4">The sequence shown here is derived from an EMBL/GenBank/DDBJ whole genome shotgun (WGS) entry which is preliminary data.</text>
</comment>
<dbReference type="Gene3D" id="3.40.605.10">
    <property type="entry name" value="Aldehyde Dehydrogenase, Chain A, domain 1"/>
    <property type="match status" value="1"/>
</dbReference>
<comment type="similarity">
    <text evidence="1">Belongs to the aldehyde dehydrogenase family.</text>
</comment>